<reference evidence="2" key="1">
    <citation type="submission" date="2022-11" db="EMBL/GenBank/DDBJ databases">
        <authorList>
            <person name="Scott C."/>
            <person name="Bruce N."/>
        </authorList>
    </citation>
    <scope>NUCLEOTIDE SEQUENCE</scope>
</reference>
<dbReference type="Proteomes" id="UP000838763">
    <property type="component" value="Unassembled WGS sequence"/>
</dbReference>
<keyword evidence="3" id="KW-1185">Reference proteome</keyword>
<comment type="caution">
    <text evidence="2">The sequence shown here is derived from an EMBL/GenBank/DDBJ whole genome shotgun (WGS) entry which is preliminary data.</text>
</comment>
<feature type="compositionally biased region" description="Basic and acidic residues" evidence="1">
    <location>
        <begin position="1"/>
        <end position="29"/>
    </location>
</feature>
<evidence type="ECO:0000313" key="2">
    <source>
        <dbReference type="EMBL" id="CAI4213069.1"/>
    </source>
</evidence>
<evidence type="ECO:0000256" key="1">
    <source>
        <dbReference type="SAM" id="MobiDB-lite"/>
    </source>
</evidence>
<dbReference type="PANTHER" id="PTHR42060">
    <property type="entry name" value="NHL REPEAT-CONTAINING PROTEIN-RELATED"/>
    <property type="match status" value="1"/>
</dbReference>
<proteinExistence type="predicted"/>
<accession>A0A9P1GYB8</accession>
<feature type="region of interest" description="Disordered" evidence="1">
    <location>
        <begin position="1"/>
        <end position="40"/>
    </location>
</feature>
<dbReference type="Gene3D" id="2.120.10.30">
    <property type="entry name" value="TolB, C-terminal domain"/>
    <property type="match status" value="1"/>
</dbReference>
<dbReference type="PANTHER" id="PTHR42060:SF1">
    <property type="entry name" value="NHL REPEAT-CONTAINING PROTEIN"/>
    <property type="match status" value="1"/>
</dbReference>
<dbReference type="InterPro" id="IPR011042">
    <property type="entry name" value="6-blade_b-propeller_TolB-like"/>
</dbReference>
<gene>
    <name evidence="2" type="ORF">PPNO1_LOCUS2821</name>
</gene>
<dbReference type="SUPFAM" id="SSF63829">
    <property type="entry name" value="Calcium-dependent phosphotriesterase"/>
    <property type="match status" value="1"/>
</dbReference>
<evidence type="ECO:0008006" key="4">
    <source>
        <dbReference type="Google" id="ProtNLM"/>
    </source>
</evidence>
<evidence type="ECO:0000313" key="3">
    <source>
        <dbReference type="Proteomes" id="UP000838763"/>
    </source>
</evidence>
<protein>
    <recommendedName>
        <fullName evidence="4">SMP-30/Gluconolactonase/LRE-like region domain-containing protein</fullName>
    </recommendedName>
</protein>
<dbReference type="InterPro" id="IPR052998">
    <property type="entry name" value="Hetero-Diels-Alderase-like"/>
</dbReference>
<name>A0A9P1GYB8_9PEZI</name>
<dbReference type="AlphaFoldDB" id="A0A9P1GYB8"/>
<organism evidence="2 3">
    <name type="scientific">Parascedosporium putredinis</name>
    <dbReference type="NCBI Taxonomy" id="1442378"/>
    <lineage>
        <taxon>Eukaryota</taxon>
        <taxon>Fungi</taxon>
        <taxon>Dikarya</taxon>
        <taxon>Ascomycota</taxon>
        <taxon>Pezizomycotina</taxon>
        <taxon>Sordariomycetes</taxon>
        <taxon>Hypocreomycetidae</taxon>
        <taxon>Microascales</taxon>
        <taxon>Microascaceae</taxon>
        <taxon>Parascedosporium</taxon>
    </lineage>
</organism>
<dbReference type="EMBL" id="CALLCH030000007">
    <property type="protein sequence ID" value="CAI4213069.1"/>
    <property type="molecule type" value="Genomic_DNA"/>
</dbReference>
<dbReference type="OrthoDB" id="9977941at2759"/>
<sequence>MLRRVVREHLGAGKRPPRGDAPRRARAVDDGPADAQSRKDRLRSGALGLTGVTEIRHDVFGFAAGNFNTTDFTVEAGSWSVWTVDLTGEEPVTELLADVPEAGFLLGTATYGTNSMLVADAAEGKVYKFDAETGAYEVIIEDDLLKPAADAQIPEAIHSIRNFGEELYFTNTFGNAFGHFFLNAVTAEVGEVNIVTNLTSPLDFIIDGNGTSYVGQIGDGIVKVTQDGTVTPMWNITSATSLAFGRRKAEFDIIYAGTAVGELYALQIDW</sequence>